<dbReference type="OrthoDB" id="3648569at2759"/>
<organism evidence="2 3">
    <name type="scientific">Pseudocercospora musae</name>
    <dbReference type="NCBI Taxonomy" id="113226"/>
    <lineage>
        <taxon>Eukaryota</taxon>
        <taxon>Fungi</taxon>
        <taxon>Dikarya</taxon>
        <taxon>Ascomycota</taxon>
        <taxon>Pezizomycotina</taxon>
        <taxon>Dothideomycetes</taxon>
        <taxon>Dothideomycetidae</taxon>
        <taxon>Mycosphaerellales</taxon>
        <taxon>Mycosphaerellaceae</taxon>
        <taxon>Pseudocercospora</taxon>
    </lineage>
</organism>
<reference evidence="2 3" key="1">
    <citation type="submission" date="2015-07" db="EMBL/GenBank/DDBJ databases">
        <title>Comparative genomics of the Sigatoka disease complex on banana suggests a link between parallel evolutionary changes in Pseudocercospora fijiensis and Pseudocercospora eumusae and increased virulence on the banana host.</title>
        <authorList>
            <person name="Chang T.-C."/>
            <person name="Salvucci A."/>
            <person name="Crous P.W."/>
            <person name="Stergiopoulos I."/>
        </authorList>
    </citation>
    <scope>NUCLEOTIDE SEQUENCE [LARGE SCALE GENOMIC DNA]</scope>
    <source>
        <strain evidence="2 3">CBS 116634</strain>
    </source>
</reference>
<sequence>MHFGNLIARMSAANSVAGPSTVPLQYSNFEARNLNMECDRLCKQRILYTNTDDAARLGVSLAMQAHQSGEWCNSQDWCLGTINSTCSMITSKIVKEAIPALKGCDTECFINLMGSSTQKSSYWAAQWADKALSTTSEGRTVDHEALKRLNTTLRYLELFPADSIVNRTALNEVMKSSHELPLPALDPAPARLKNGIKHDRCKKDKKKDKHDHCGLEPWEIGLAAGLGAGIPAALGTAAGSTWALGSWLYANNVRYSLMVDDVVSRSSWIRALFRPREVNAPSTEPPVTDPWPDPLIPDPNDPDVSETPETPEELLAEEEWRIAEDAAKNIARQQSLRLQDKPEEFENAFKEKLPASPKDYPSERILRTELYNEATGVMENVLVKEVKWEGPMQKSYMYKQGFRRFRRCNVKGKEHKFKVTDETGDVFEIFRDSWIKPGHLQPLDNAYWQDVAAQAGSALQGTTSILRTTEGIVLDSIGQPISKVGENIVNVKPVERVGKTVSFALEKNTELVFEVGDLSAAALDGATALLGAAGDLLSIDVFGDGKGDNAPRFVQRPSPTPPPGHSDDPPSRTTSHAATRHSSSPKYPTTSHESIWSSTHGTPSTPVPMSTSYGSSSSSSIRLSLTTSTSRSLNATLSTVPTTSTSTVVSDLSPPNSTSDPDSFPNGPASLQNDPSSSLPPGLLNDPSGPNTRCCSEYRGWCESFQIQGFNWEPHQLKRRIEHCGAVTAWEFGQLEGMNAWWAKGNTILQTLHHDDQKCLHKALMKAGGPDVKCKVNCDSFGPLNPDII</sequence>
<feature type="region of interest" description="Disordered" evidence="1">
    <location>
        <begin position="279"/>
        <end position="312"/>
    </location>
</feature>
<name>A0A139IQT5_9PEZI</name>
<gene>
    <name evidence="2" type="ORF">AC579_2028</name>
</gene>
<evidence type="ECO:0000313" key="3">
    <source>
        <dbReference type="Proteomes" id="UP000073492"/>
    </source>
</evidence>
<feature type="compositionally biased region" description="Polar residues" evidence="1">
    <location>
        <begin position="585"/>
        <end position="609"/>
    </location>
</feature>
<protein>
    <submittedName>
        <fullName evidence="2">Uncharacterized protein</fullName>
    </submittedName>
</protein>
<evidence type="ECO:0000313" key="2">
    <source>
        <dbReference type="EMBL" id="KXT17147.1"/>
    </source>
</evidence>
<feature type="compositionally biased region" description="Polar residues" evidence="1">
    <location>
        <begin position="669"/>
        <end position="679"/>
    </location>
</feature>
<evidence type="ECO:0000256" key="1">
    <source>
        <dbReference type="SAM" id="MobiDB-lite"/>
    </source>
</evidence>
<feature type="compositionally biased region" description="Low complexity" evidence="1">
    <location>
        <begin position="610"/>
        <end position="620"/>
    </location>
</feature>
<feature type="region of interest" description="Disordered" evidence="1">
    <location>
        <begin position="548"/>
        <end position="620"/>
    </location>
</feature>
<feature type="compositionally biased region" description="Pro residues" evidence="1">
    <location>
        <begin position="283"/>
        <end position="299"/>
    </location>
</feature>
<feature type="compositionally biased region" description="Low complexity" evidence="1">
    <location>
        <begin position="571"/>
        <end position="584"/>
    </location>
</feature>
<feature type="compositionally biased region" description="Low complexity" evidence="1">
    <location>
        <begin position="636"/>
        <end position="655"/>
    </location>
</feature>
<dbReference type="AlphaFoldDB" id="A0A139IQT5"/>
<proteinExistence type="predicted"/>
<comment type="caution">
    <text evidence="2">The sequence shown here is derived from an EMBL/GenBank/DDBJ whole genome shotgun (WGS) entry which is preliminary data.</text>
</comment>
<feature type="region of interest" description="Disordered" evidence="1">
    <location>
        <begin position="636"/>
        <end position="686"/>
    </location>
</feature>
<dbReference type="EMBL" id="LFZO01000025">
    <property type="protein sequence ID" value="KXT17147.1"/>
    <property type="molecule type" value="Genomic_DNA"/>
</dbReference>
<dbReference type="Proteomes" id="UP000073492">
    <property type="component" value="Unassembled WGS sequence"/>
</dbReference>
<accession>A0A139IQT5</accession>
<keyword evidence="3" id="KW-1185">Reference proteome</keyword>
<feature type="compositionally biased region" description="Acidic residues" evidence="1">
    <location>
        <begin position="300"/>
        <end position="312"/>
    </location>
</feature>